<dbReference type="GO" id="GO:0008652">
    <property type="term" value="P:amino acid biosynthetic process"/>
    <property type="evidence" value="ECO:0007669"/>
    <property type="project" value="UniProtKB-KW"/>
</dbReference>
<dbReference type="PANTHER" id="PTHR21089:SF1">
    <property type="entry name" value="BIFUNCTIONAL 3-DEHYDROQUINATE DEHYDRATASE_SHIKIMATE DEHYDROGENASE, CHLOROPLASTIC"/>
    <property type="match status" value="1"/>
</dbReference>
<feature type="binding site" evidence="8">
    <location>
        <position position="244"/>
    </location>
    <ligand>
        <name>shikimate</name>
        <dbReference type="ChEBI" id="CHEBI:36208"/>
    </ligand>
</feature>
<accession>A0A3D0KLG4</accession>
<feature type="active site" description="Proton acceptor" evidence="8">
    <location>
        <position position="66"/>
    </location>
</feature>
<dbReference type="CDD" id="cd01065">
    <property type="entry name" value="NAD_bind_Shikimate_DH"/>
    <property type="match status" value="1"/>
</dbReference>
<dbReference type="FunFam" id="3.40.50.10860:FF:000006">
    <property type="entry name" value="Shikimate dehydrogenase (NADP(+))"/>
    <property type="match status" value="1"/>
</dbReference>
<dbReference type="GO" id="GO:0009423">
    <property type="term" value="P:chorismate biosynthetic process"/>
    <property type="evidence" value="ECO:0007669"/>
    <property type="project" value="UniProtKB-UniRule"/>
</dbReference>
<feature type="binding site" evidence="8">
    <location>
        <position position="214"/>
    </location>
    <ligand>
        <name>NADP(+)</name>
        <dbReference type="ChEBI" id="CHEBI:58349"/>
    </ligand>
</feature>
<comment type="caution">
    <text evidence="12">The sequence shown here is derived from an EMBL/GenBank/DDBJ whole genome shotgun (WGS) entry which is preliminary data.</text>
</comment>
<gene>
    <name evidence="8" type="primary">aroE</name>
    <name evidence="12" type="ORF">DEO68_18910</name>
</gene>
<dbReference type="InterPro" id="IPR013708">
    <property type="entry name" value="Shikimate_DH-bd_N"/>
</dbReference>
<dbReference type="SUPFAM" id="SSF51735">
    <property type="entry name" value="NAD(P)-binding Rossmann-fold domains"/>
    <property type="match status" value="1"/>
</dbReference>
<feature type="binding site" evidence="8">
    <location>
        <position position="216"/>
    </location>
    <ligand>
        <name>shikimate</name>
        <dbReference type="ChEBI" id="CHEBI:36208"/>
    </ligand>
</feature>
<dbReference type="HAMAP" id="MF_00222">
    <property type="entry name" value="Shikimate_DH_AroE"/>
    <property type="match status" value="1"/>
</dbReference>
<evidence type="ECO:0000259" key="9">
    <source>
        <dbReference type="Pfam" id="PF01488"/>
    </source>
</evidence>
<comment type="similarity">
    <text evidence="8">Belongs to the shikimate dehydrogenase family.</text>
</comment>
<comment type="catalytic activity">
    <reaction evidence="7 8">
        <text>shikimate + NADP(+) = 3-dehydroshikimate + NADPH + H(+)</text>
        <dbReference type="Rhea" id="RHEA:17737"/>
        <dbReference type="ChEBI" id="CHEBI:15378"/>
        <dbReference type="ChEBI" id="CHEBI:16630"/>
        <dbReference type="ChEBI" id="CHEBI:36208"/>
        <dbReference type="ChEBI" id="CHEBI:57783"/>
        <dbReference type="ChEBI" id="CHEBI:58349"/>
        <dbReference type="EC" id="1.1.1.25"/>
    </reaction>
</comment>
<dbReference type="InterPro" id="IPR011342">
    <property type="entry name" value="Shikimate_DH"/>
</dbReference>
<reference evidence="12" key="1">
    <citation type="journal article" date="2018" name="Nat. Biotechnol.">
        <title>A standardized bacterial taxonomy based on genome phylogeny substantially revises the tree of life.</title>
        <authorList>
            <person name="Parks D.H."/>
            <person name="Chuvochina M."/>
            <person name="Waite D.W."/>
            <person name="Rinke C."/>
            <person name="Skarshewski A."/>
            <person name="Chaumeil P.A."/>
            <person name="Hugenholtz P."/>
        </authorList>
    </citation>
    <scope>NUCLEOTIDE SEQUENCE [LARGE SCALE GENOMIC DNA]</scope>
    <source>
        <strain evidence="12">UBA11284</strain>
    </source>
</reference>
<keyword evidence="4 8" id="KW-0521">NADP</keyword>
<dbReference type="GO" id="GO:0009073">
    <property type="term" value="P:aromatic amino acid family biosynthetic process"/>
    <property type="evidence" value="ECO:0007669"/>
    <property type="project" value="UniProtKB-KW"/>
</dbReference>
<evidence type="ECO:0000256" key="1">
    <source>
        <dbReference type="ARBA" id="ARBA00004871"/>
    </source>
</evidence>
<keyword evidence="3 8" id="KW-0028">Amino-acid biosynthesis</keyword>
<evidence type="ECO:0000259" key="10">
    <source>
        <dbReference type="Pfam" id="PF08501"/>
    </source>
</evidence>
<keyword evidence="6 8" id="KW-0057">Aromatic amino acid biosynthesis</keyword>
<proteinExistence type="inferred from homology"/>
<feature type="binding site" evidence="8">
    <location>
        <position position="62"/>
    </location>
    <ligand>
        <name>shikimate</name>
        <dbReference type="ChEBI" id="CHEBI:36208"/>
    </ligand>
</feature>
<comment type="pathway">
    <text evidence="1 8">Metabolic intermediate biosynthesis; chorismate biosynthesis; chorismate from D-erythrose 4-phosphate and phosphoenolpyruvate: step 4/7.</text>
</comment>
<evidence type="ECO:0000256" key="5">
    <source>
        <dbReference type="ARBA" id="ARBA00023002"/>
    </source>
</evidence>
<dbReference type="UniPathway" id="UPA00053">
    <property type="reaction ID" value="UER00087"/>
</dbReference>
<comment type="subunit">
    <text evidence="8">Homodimer.</text>
</comment>
<dbReference type="Gene3D" id="3.40.50.720">
    <property type="entry name" value="NAD(P)-binding Rossmann-like Domain"/>
    <property type="match status" value="1"/>
</dbReference>
<comment type="caution">
    <text evidence="8">Lacks conserved residue(s) required for the propagation of feature annotation.</text>
</comment>
<evidence type="ECO:0000256" key="6">
    <source>
        <dbReference type="ARBA" id="ARBA00023141"/>
    </source>
</evidence>
<feature type="binding site" evidence="8">
    <location>
        <position position="237"/>
    </location>
    <ligand>
        <name>NADP(+)</name>
        <dbReference type="ChEBI" id="CHEBI:58349"/>
    </ligand>
</feature>
<evidence type="ECO:0000256" key="7">
    <source>
        <dbReference type="ARBA" id="ARBA00049442"/>
    </source>
</evidence>
<dbReference type="InterPro" id="IPR036291">
    <property type="entry name" value="NAD(P)-bd_dom_sf"/>
</dbReference>
<dbReference type="InterPro" id="IPR041121">
    <property type="entry name" value="SDH_C"/>
</dbReference>
<evidence type="ECO:0000313" key="12">
    <source>
        <dbReference type="EMBL" id="HCA04185.1"/>
    </source>
</evidence>
<dbReference type="AlphaFoldDB" id="A0A3D0KLG4"/>
<dbReference type="Pfam" id="PF01488">
    <property type="entry name" value="Shikimate_DH"/>
    <property type="match status" value="1"/>
</dbReference>
<dbReference type="InterPro" id="IPR006151">
    <property type="entry name" value="Shikm_DH/Glu-tRNA_Rdtase"/>
</dbReference>
<name>A0A3D0KLG4_9GAMM</name>
<dbReference type="EC" id="1.1.1.25" evidence="2 8"/>
<dbReference type="NCBIfam" id="NF001310">
    <property type="entry name" value="PRK00258.1-2"/>
    <property type="match status" value="1"/>
</dbReference>
<sequence length="275" mass="29665">MTDRYCVFGNPIKHSKSPLIHEEFANQTQQPMTYTAELAPVEGFVSAWREFVAAGGRGANVTVPFKGDAFALCDTLSHRAKRAQAVNTLIVGGNGRTYGDTTDGIGLVRDLGYHHVPIKDKRVLVIGAGGAVRGVLEPLLAEQPRDVVIVNRTAEKAVQLADAFADLGTLHGGGFETLEGQFDLVINGTSASLSGDLPPLPDNLFNQGAWAYDMMYGSEPTVFLQWAGPRGAKLLDGLGMLVEQAAESFFLWRNLRPETAPVRTLLRQSLNVASD</sequence>
<evidence type="ECO:0000256" key="8">
    <source>
        <dbReference type="HAMAP-Rule" id="MF_00222"/>
    </source>
</evidence>
<feature type="binding site" evidence="8">
    <location>
        <begin position="151"/>
        <end position="156"/>
    </location>
    <ligand>
        <name>NADP(+)</name>
        <dbReference type="ChEBI" id="CHEBI:58349"/>
    </ligand>
</feature>
<dbReference type="EMBL" id="DOTR01000103">
    <property type="protein sequence ID" value="HCA04185.1"/>
    <property type="molecule type" value="Genomic_DNA"/>
</dbReference>
<dbReference type="GO" id="GO:0004764">
    <property type="term" value="F:shikimate 3-dehydrogenase (NADP+) activity"/>
    <property type="evidence" value="ECO:0007669"/>
    <property type="project" value="UniProtKB-UniRule"/>
</dbReference>
<feature type="domain" description="Quinate/shikimate 5-dehydrogenase/glutamyl-tRNA reductase" evidence="9">
    <location>
        <begin position="118"/>
        <end position="192"/>
    </location>
</feature>
<dbReference type="NCBIfam" id="TIGR00507">
    <property type="entry name" value="aroE"/>
    <property type="match status" value="1"/>
</dbReference>
<evidence type="ECO:0000256" key="3">
    <source>
        <dbReference type="ARBA" id="ARBA00022605"/>
    </source>
</evidence>
<feature type="binding site" evidence="8">
    <location>
        <position position="103"/>
    </location>
    <ligand>
        <name>shikimate</name>
        <dbReference type="ChEBI" id="CHEBI:36208"/>
    </ligand>
</feature>
<evidence type="ECO:0000259" key="11">
    <source>
        <dbReference type="Pfam" id="PF18317"/>
    </source>
</evidence>
<dbReference type="SUPFAM" id="SSF53223">
    <property type="entry name" value="Aminoacid dehydrogenase-like, N-terminal domain"/>
    <property type="match status" value="1"/>
</dbReference>
<dbReference type="Gene3D" id="3.40.50.10860">
    <property type="entry name" value="Leucine Dehydrogenase, chain A, domain 1"/>
    <property type="match status" value="1"/>
</dbReference>
<dbReference type="FunFam" id="3.40.50.720:FF:000104">
    <property type="entry name" value="Shikimate dehydrogenase (NADP(+))"/>
    <property type="match status" value="1"/>
</dbReference>
<dbReference type="PANTHER" id="PTHR21089">
    <property type="entry name" value="SHIKIMATE DEHYDROGENASE"/>
    <property type="match status" value="1"/>
</dbReference>
<feature type="domain" description="Shikimate dehydrogenase substrate binding N-terminal" evidence="10">
    <location>
        <begin position="7"/>
        <end position="89"/>
    </location>
</feature>
<evidence type="ECO:0000256" key="2">
    <source>
        <dbReference type="ARBA" id="ARBA00012962"/>
    </source>
</evidence>
<dbReference type="InterPro" id="IPR046346">
    <property type="entry name" value="Aminoacid_DH-like_N_sf"/>
</dbReference>
<feature type="binding site" evidence="8">
    <location>
        <begin position="15"/>
        <end position="17"/>
    </location>
    <ligand>
        <name>shikimate</name>
        <dbReference type="ChEBI" id="CHEBI:36208"/>
    </ligand>
</feature>
<organism evidence="12">
    <name type="scientific">Halomonas campaniensis</name>
    <dbReference type="NCBI Taxonomy" id="213554"/>
    <lineage>
        <taxon>Bacteria</taxon>
        <taxon>Pseudomonadati</taxon>
        <taxon>Pseudomonadota</taxon>
        <taxon>Gammaproteobacteria</taxon>
        <taxon>Oceanospirillales</taxon>
        <taxon>Halomonadaceae</taxon>
        <taxon>Halomonas</taxon>
    </lineage>
</organism>
<dbReference type="InterPro" id="IPR022893">
    <property type="entry name" value="Shikimate_DH_fam"/>
</dbReference>
<evidence type="ECO:0000256" key="4">
    <source>
        <dbReference type="ARBA" id="ARBA00022857"/>
    </source>
</evidence>
<dbReference type="Pfam" id="PF08501">
    <property type="entry name" value="Shikimate_dh_N"/>
    <property type="match status" value="1"/>
</dbReference>
<feature type="domain" description="SDH C-terminal" evidence="11">
    <location>
        <begin position="237"/>
        <end position="267"/>
    </location>
</feature>
<feature type="binding site" evidence="8">
    <location>
        <position position="87"/>
    </location>
    <ligand>
        <name>shikimate</name>
        <dbReference type="ChEBI" id="CHEBI:36208"/>
    </ligand>
</feature>
<comment type="function">
    <text evidence="8">Involved in the biosynthesis of the chorismate, which leads to the biosynthesis of aromatic amino acids. Catalyzes the reversible NADPH linked reduction of 3-dehydroshikimate (DHSA) to yield shikimate (SA).</text>
</comment>
<protein>
    <recommendedName>
        <fullName evidence="2 8">Shikimate dehydrogenase (NADP(+))</fullName>
        <shortName evidence="8">SDH</shortName>
        <ecNumber evidence="2 8">1.1.1.25</ecNumber>
    </recommendedName>
</protein>
<keyword evidence="5 8" id="KW-0560">Oxidoreductase</keyword>
<dbReference type="GO" id="GO:0005829">
    <property type="term" value="C:cytosol"/>
    <property type="evidence" value="ECO:0007669"/>
    <property type="project" value="TreeGrafter"/>
</dbReference>
<dbReference type="Pfam" id="PF18317">
    <property type="entry name" value="SDH_C"/>
    <property type="match status" value="1"/>
</dbReference>
<dbReference type="GO" id="GO:0019632">
    <property type="term" value="P:shikimate metabolic process"/>
    <property type="evidence" value="ECO:0007669"/>
    <property type="project" value="InterPro"/>
</dbReference>
<feature type="binding site" evidence="8">
    <location>
        <begin position="127"/>
        <end position="131"/>
    </location>
    <ligand>
        <name>NADP(+)</name>
        <dbReference type="ChEBI" id="CHEBI:58349"/>
    </ligand>
</feature>
<dbReference type="GO" id="GO:0050661">
    <property type="term" value="F:NADP binding"/>
    <property type="evidence" value="ECO:0007669"/>
    <property type="project" value="InterPro"/>
</dbReference>